<accession>A0ABR6W917</accession>
<proteinExistence type="predicted"/>
<evidence type="ECO:0000256" key="1">
    <source>
        <dbReference type="SAM" id="SignalP"/>
    </source>
</evidence>
<dbReference type="PROSITE" id="PS51257">
    <property type="entry name" value="PROKAR_LIPOPROTEIN"/>
    <property type="match status" value="1"/>
</dbReference>
<comment type="caution">
    <text evidence="2">The sequence shown here is derived from an EMBL/GenBank/DDBJ whole genome shotgun (WGS) entry which is preliminary data.</text>
</comment>
<evidence type="ECO:0000313" key="2">
    <source>
        <dbReference type="EMBL" id="MBC3792310.1"/>
    </source>
</evidence>
<feature type="signal peptide" evidence="1">
    <location>
        <begin position="1"/>
        <end position="21"/>
    </location>
</feature>
<dbReference type="Proteomes" id="UP000700732">
    <property type="component" value="Unassembled WGS sequence"/>
</dbReference>
<organism evidence="2 3">
    <name type="scientific">Spirosoma utsteinense</name>
    <dbReference type="NCBI Taxonomy" id="2585773"/>
    <lineage>
        <taxon>Bacteria</taxon>
        <taxon>Pseudomonadati</taxon>
        <taxon>Bacteroidota</taxon>
        <taxon>Cytophagia</taxon>
        <taxon>Cytophagales</taxon>
        <taxon>Cytophagaceae</taxon>
        <taxon>Spirosoma</taxon>
    </lineage>
</organism>
<name>A0ABR6W917_9BACT</name>
<evidence type="ECO:0000313" key="3">
    <source>
        <dbReference type="Proteomes" id="UP000700732"/>
    </source>
</evidence>
<keyword evidence="1" id="KW-0732">Signal</keyword>
<evidence type="ECO:0008006" key="4">
    <source>
        <dbReference type="Google" id="ProtNLM"/>
    </source>
</evidence>
<protein>
    <recommendedName>
        <fullName evidence="4">DUF4292 domain-containing protein</fullName>
    </recommendedName>
</protein>
<dbReference type="RefSeq" id="WP_186738093.1">
    <property type="nucleotide sequence ID" value="NZ_VFIA01000015.1"/>
</dbReference>
<dbReference type="EMBL" id="VFIA01000015">
    <property type="protein sequence ID" value="MBC3792310.1"/>
    <property type="molecule type" value="Genomic_DNA"/>
</dbReference>
<gene>
    <name evidence="2" type="ORF">FH603_2821</name>
</gene>
<sequence length="251" mass="28063">MKPVALLTLCVAALSACSPNAQLVTLRGNNVRPDPAGLVLDNDSLTLRYNFSSQRGQMSLSLLNKLDRPLYIDWKRSAFIVGQNKLGYWQDVAAVDLTNSAAGGRFALYSIGSINGTITKDEQIGFIPPRTRLEKKQFVVVPSGNLRMTGKPDVVQEESKRNPNQKKPTLINVYTYAADQSPLRFRNYLTLSTDKDFKTEFTIDTDFWASDIRVVPLEQLTGTAIQQPDGTYSYQQSFNKPDSFYIPIQTP</sequence>
<feature type="chain" id="PRO_5046503595" description="DUF4292 domain-containing protein" evidence="1">
    <location>
        <begin position="22"/>
        <end position="251"/>
    </location>
</feature>
<reference evidence="2 3" key="1">
    <citation type="submission" date="2019-06" db="EMBL/GenBank/DDBJ databases">
        <title>Spirosoma utsteinense sp. nov. isolated from Antarctic ice-free soils.</title>
        <authorList>
            <person name="Tahon G."/>
        </authorList>
    </citation>
    <scope>NUCLEOTIDE SEQUENCE [LARGE SCALE GENOMIC DNA]</scope>
    <source>
        <strain evidence="2 3">LMG 31447</strain>
    </source>
</reference>
<keyword evidence="3" id="KW-1185">Reference proteome</keyword>